<dbReference type="Proteomes" id="UP001202328">
    <property type="component" value="Unassembled WGS sequence"/>
</dbReference>
<dbReference type="EMBL" id="JAJJMB010003208">
    <property type="protein sequence ID" value="KAI3948943.1"/>
    <property type="molecule type" value="Genomic_DNA"/>
</dbReference>
<dbReference type="AlphaFoldDB" id="A0AAD4TCB6"/>
<keyword evidence="1" id="KW-0732">Signal</keyword>
<gene>
    <name evidence="2" type="ORF">MKW98_021549</name>
</gene>
<feature type="chain" id="PRO_5042071557" evidence="1">
    <location>
        <begin position="27"/>
        <end position="65"/>
    </location>
</feature>
<accession>A0AAD4TCB6</accession>
<feature type="signal peptide" evidence="1">
    <location>
        <begin position="1"/>
        <end position="26"/>
    </location>
</feature>
<comment type="caution">
    <text evidence="2">The sequence shown here is derived from an EMBL/GenBank/DDBJ whole genome shotgun (WGS) entry which is preliminary data.</text>
</comment>
<keyword evidence="3" id="KW-1185">Reference proteome</keyword>
<protein>
    <submittedName>
        <fullName evidence="2">Uncharacterized protein</fullName>
    </submittedName>
</protein>
<evidence type="ECO:0000256" key="1">
    <source>
        <dbReference type="SAM" id="SignalP"/>
    </source>
</evidence>
<evidence type="ECO:0000313" key="2">
    <source>
        <dbReference type="EMBL" id="KAI3948943.1"/>
    </source>
</evidence>
<evidence type="ECO:0000313" key="3">
    <source>
        <dbReference type="Proteomes" id="UP001202328"/>
    </source>
</evidence>
<organism evidence="2 3">
    <name type="scientific">Papaver atlanticum</name>
    <dbReference type="NCBI Taxonomy" id="357466"/>
    <lineage>
        <taxon>Eukaryota</taxon>
        <taxon>Viridiplantae</taxon>
        <taxon>Streptophyta</taxon>
        <taxon>Embryophyta</taxon>
        <taxon>Tracheophyta</taxon>
        <taxon>Spermatophyta</taxon>
        <taxon>Magnoliopsida</taxon>
        <taxon>Ranunculales</taxon>
        <taxon>Papaveraceae</taxon>
        <taxon>Papaveroideae</taxon>
        <taxon>Papaver</taxon>
    </lineage>
</organism>
<name>A0AAD4TCB6_9MAGN</name>
<reference evidence="2" key="1">
    <citation type="submission" date="2022-04" db="EMBL/GenBank/DDBJ databases">
        <title>A functionally conserved STORR gene fusion in Papaver species that diverged 16.8 million years ago.</title>
        <authorList>
            <person name="Catania T."/>
        </authorList>
    </citation>
    <scope>NUCLEOTIDE SEQUENCE</scope>
    <source>
        <strain evidence="2">S-188037</strain>
    </source>
</reference>
<sequence>MESKNFTSLFLIVVTILSVFFASAYADDTTICVSTGAPCGLNHLPNICCDTSCSNFWSFSGGVCL</sequence>
<proteinExistence type="predicted"/>